<gene>
    <name evidence="1" type="ORF">AaeL_AAEL010072</name>
</gene>
<name>Q16U01_AEDAE</name>
<dbReference type="EMBL" id="CH477636">
    <property type="protein sequence ID" value="EAT37993.1"/>
    <property type="molecule type" value="Genomic_DNA"/>
</dbReference>
<sequence length="97" mass="10668">MLSSIRTRCGKKPIKNAAAKHGKPLSLLSGQGSIYYDSRSKWPSEEQLQTLLPSILSKPDNNPVIPDSRFGFVSCGSRIASRRTIQNSKGVQRPSLK</sequence>
<protein>
    <submittedName>
        <fullName evidence="1">AAEL010072-PA</fullName>
    </submittedName>
</protein>
<accession>Q16U01</accession>
<proteinExistence type="predicted"/>
<organism evidence="1 2">
    <name type="scientific">Aedes aegypti</name>
    <name type="common">Yellowfever mosquito</name>
    <name type="synonym">Culex aegypti</name>
    <dbReference type="NCBI Taxonomy" id="7159"/>
    <lineage>
        <taxon>Eukaryota</taxon>
        <taxon>Metazoa</taxon>
        <taxon>Ecdysozoa</taxon>
        <taxon>Arthropoda</taxon>
        <taxon>Hexapoda</taxon>
        <taxon>Insecta</taxon>
        <taxon>Pterygota</taxon>
        <taxon>Neoptera</taxon>
        <taxon>Endopterygota</taxon>
        <taxon>Diptera</taxon>
        <taxon>Nematocera</taxon>
        <taxon>Culicoidea</taxon>
        <taxon>Culicidae</taxon>
        <taxon>Culicinae</taxon>
        <taxon>Aedini</taxon>
        <taxon>Aedes</taxon>
        <taxon>Stegomyia</taxon>
    </lineage>
</organism>
<dbReference type="Proteomes" id="UP000682892">
    <property type="component" value="Chromosome 3"/>
</dbReference>
<reference evidence="1" key="3">
    <citation type="submission" date="2012-09" db="EMBL/GenBank/DDBJ databases">
        <authorList>
            <consortium name="VectorBase"/>
        </authorList>
    </citation>
    <scope>NUCLEOTIDE SEQUENCE</scope>
    <source>
        <strain evidence="1">Liverpool</strain>
    </source>
</reference>
<dbReference type="HOGENOM" id="CLU_1579782_0_0_1"/>
<evidence type="ECO:0000313" key="1">
    <source>
        <dbReference type="EMBL" id="EAT37993.1"/>
    </source>
</evidence>
<dbReference type="AlphaFoldDB" id="Q16U01"/>
<reference evidence="1" key="2">
    <citation type="journal article" date="2007" name="Science">
        <title>Genome sequence of Aedes aegypti, a major arbovirus vector.</title>
        <authorList>
            <person name="Nene V."/>
            <person name="Wortman J.R."/>
            <person name="Lawson D."/>
            <person name="Haas B."/>
            <person name="Kodira C."/>
            <person name="Tu Z.J."/>
            <person name="Loftus B."/>
            <person name="Xi Z."/>
            <person name="Megy K."/>
            <person name="Grabherr M."/>
            <person name="Ren Q."/>
            <person name="Zdobnov E.M."/>
            <person name="Lobo N.F."/>
            <person name="Campbell K.S."/>
            <person name="Brown S.E."/>
            <person name="Bonaldo M.F."/>
            <person name="Zhu J."/>
            <person name="Sinkins S.P."/>
            <person name="Hogenkamp D.G."/>
            <person name="Amedeo P."/>
            <person name="Arensburger P."/>
            <person name="Atkinson P.W."/>
            <person name="Bidwell S."/>
            <person name="Biedler J."/>
            <person name="Birney E."/>
            <person name="Bruggner R.V."/>
            <person name="Costas J."/>
            <person name="Coy M.R."/>
            <person name="Crabtree J."/>
            <person name="Crawford M."/>
            <person name="Debruyn B."/>
            <person name="Decaprio D."/>
            <person name="Eiglmeier K."/>
            <person name="Eisenstadt E."/>
            <person name="El-Dorry H."/>
            <person name="Gelbart W.M."/>
            <person name="Gomes S.L."/>
            <person name="Hammond M."/>
            <person name="Hannick L.I."/>
            <person name="Hogan J.R."/>
            <person name="Holmes M.H."/>
            <person name="Jaffe D."/>
            <person name="Johnston J.S."/>
            <person name="Kennedy R.C."/>
            <person name="Koo H."/>
            <person name="Kravitz S."/>
            <person name="Kriventseva E.V."/>
            <person name="Kulp D."/>
            <person name="Labutti K."/>
            <person name="Lee E."/>
            <person name="Li S."/>
            <person name="Lovin D.D."/>
            <person name="Mao C."/>
            <person name="Mauceli E."/>
            <person name="Menck C.F."/>
            <person name="Miller J.R."/>
            <person name="Montgomery P."/>
            <person name="Mori A."/>
            <person name="Nascimento A.L."/>
            <person name="Naveira H.F."/>
            <person name="Nusbaum C."/>
            <person name="O'leary S."/>
            <person name="Orvis J."/>
            <person name="Pertea M."/>
            <person name="Quesneville H."/>
            <person name="Reidenbach K.R."/>
            <person name="Rogers Y.H."/>
            <person name="Roth C.W."/>
            <person name="Schneider J.R."/>
            <person name="Schatz M."/>
            <person name="Shumway M."/>
            <person name="Stanke M."/>
            <person name="Stinson E.O."/>
            <person name="Tubio J.M."/>
            <person name="Vanzee J.P."/>
            <person name="Verjovski-Almeida S."/>
            <person name="Werner D."/>
            <person name="White O."/>
            <person name="Wyder S."/>
            <person name="Zeng Q."/>
            <person name="Zhao Q."/>
            <person name="Zhao Y."/>
            <person name="Hill C.A."/>
            <person name="Raikhel A.S."/>
            <person name="Soares M.B."/>
            <person name="Knudson D.L."/>
            <person name="Lee N.H."/>
            <person name="Galagan J."/>
            <person name="Salzberg S.L."/>
            <person name="Paulsen I.T."/>
            <person name="Dimopoulos G."/>
            <person name="Collins F.H."/>
            <person name="Birren B."/>
            <person name="Fraser-Liggett C.M."/>
            <person name="Severson D.W."/>
        </authorList>
    </citation>
    <scope>NUCLEOTIDE SEQUENCE [LARGE SCALE GENOMIC DNA]</scope>
    <source>
        <strain evidence="1">Liverpool</strain>
    </source>
</reference>
<evidence type="ECO:0000313" key="2">
    <source>
        <dbReference type="Proteomes" id="UP000682892"/>
    </source>
</evidence>
<reference evidence="1" key="1">
    <citation type="submission" date="2005-10" db="EMBL/GenBank/DDBJ databases">
        <authorList>
            <person name="Loftus B.J."/>
            <person name="Nene V.M."/>
            <person name="Hannick L.I."/>
            <person name="Bidwell S."/>
            <person name="Haas B."/>
            <person name="Amedeo P."/>
            <person name="Orvis J."/>
            <person name="Wortman J.R."/>
            <person name="White O.R."/>
            <person name="Salzberg S."/>
            <person name="Shumway M."/>
            <person name="Koo H."/>
            <person name="Zhao Y."/>
            <person name="Holmes M."/>
            <person name="Miller J."/>
            <person name="Schatz M."/>
            <person name="Pop M."/>
            <person name="Pai G."/>
            <person name="Utterback T."/>
            <person name="Rogers Y.-H."/>
            <person name="Kravitz S."/>
            <person name="Fraser C.M."/>
        </authorList>
    </citation>
    <scope>NUCLEOTIDE SEQUENCE</scope>
    <source>
        <strain evidence="1">Liverpool</strain>
    </source>
</reference>
<dbReference type="PaxDb" id="7159-AAEL010072-PA"/>